<reference evidence="3" key="1">
    <citation type="journal article" date="2019" name="Int. J. Syst. Evol. Microbiol.">
        <title>The Global Catalogue of Microorganisms (GCM) 10K type strain sequencing project: providing services to taxonomists for standard genome sequencing and annotation.</title>
        <authorList>
            <consortium name="The Broad Institute Genomics Platform"/>
            <consortium name="The Broad Institute Genome Sequencing Center for Infectious Disease"/>
            <person name="Wu L."/>
            <person name="Ma J."/>
        </authorList>
    </citation>
    <scope>NUCLEOTIDE SEQUENCE [LARGE SCALE GENOMIC DNA]</scope>
    <source>
        <strain evidence="3">CCM 8702</strain>
    </source>
</reference>
<dbReference type="Gene3D" id="1.20.1500.10">
    <property type="entry name" value="YheA/YmcA-like"/>
    <property type="match status" value="1"/>
</dbReference>
<name>A0ABQ1ZPL2_9BACL</name>
<organism evidence="2 3">
    <name type="scientific">Saccharibacillus endophyticus</name>
    <dbReference type="NCBI Taxonomy" id="2060666"/>
    <lineage>
        <taxon>Bacteria</taxon>
        <taxon>Bacillati</taxon>
        <taxon>Bacillota</taxon>
        <taxon>Bacilli</taxon>
        <taxon>Bacillales</taxon>
        <taxon>Paenibacillaceae</taxon>
        <taxon>Saccharibacillus</taxon>
    </lineage>
</organism>
<evidence type="ECO:0000313" key="3">
    <source>
        <dbReference type="Proteomes" id="UP000605427"/>
    </source>
</evidence>
<dbReference type="Proteomes" id="UP000605427">
    <property type="component" value="Unassembled WGS sequence"/>
</dbReference>
<dbReference type="Pfam" id="PF06133">
    <property type="entry name" value="Com_YlbF"/>
    <property type="match status" value="1"/>
</dbReference>
<dbReference type="InterPro" id="IPR023378">
    <property type="entry name" value="YheA/YmcA-like_dom_sf"/>
</dbReference>
<evidence type="ECO:0000313" key="2">
    <source>
        <dbReference type="EMBL" id="GGH73407.1"/>
    </source>
</evidence>
<dbReference type="EMBL" id="BMDD01000001">
    <property type="protein sequence ID" value="GGH73407.1"/>
    <property type="molecule type" value="Genomic_DNA"/>
</dbReference>
<dbReference type="SUPFAM" id="SSF158622">
    <property type="entry name" value="YheA/YmcA-like"/>
    <property type="match status" value="1"/>
</dbReference>
<dbReference type="InterPro" id="IPR010368">
    <property type="entry name" value="Com_YlbF"/>
</dbReference>
<evidence type="ECO:0000256" key="1">
    <source>
        <dbReference type="SAM" id="Coils"/>
    </source>
</evidence>
<protein>
    <submittedName>
        <fullName evidence="2">Regulator</fullName>
    </submittedName>
</protein>
<keyword evidence="3" id="KW-1185">Reference proteome</keyword>
<sequence length="145" mass="16296">MSVSEIETVDMACVLMSAYELGDMINGSVEVADYLYWRERMQEHPEVRRLIGKLNAKKELFEETQRFGHFHPNFHAAKEEVELVEREMEEIEAVSRFKEAEKALDDLLFEMSETIAYSVSSSIKVPGNDPLPKKGCGSGGSCGCG</sequence>
<proteinExistence type="predicted"/>
<comment type="caution">
    <text evidence="2">The sequence shown here is derived from an EMBL/GenBank/DDBJ whole genome shotgun (WGS) entry which is preliminary data.</text>
</comment>
<dbReference type="PANTHER" id="PTHR38448">
    <property type="entry name" value="REGULATORY PROTEIN YLBF-RELATED"/>
    <property type="match status" value="1"/>
</dbReference>
<dbReference type="PANTHER" id="PTHR38448:SF2">
    <property type="entry name" value="REGULATORY PROTEIN YLBF"/>
    <property type="match status" value="1"/>
</dbReference>
<dbReference type="RefSeq" id="WP_172246971.1">
    <property type="nucleotide sequence ID" value="NZ_BMDD01000001.1"/>
</dbReference>
<keyword evidence="1" id="KW-0175">Coiled coil</keyword>
<accession>A0ABQ1ZPL2</accession>
<gene>
    <name evidence="2" type="ORF">GCM10007362_12470</name>
</gene>
<dbReference type="InterPro" id="IPR052767">
    <property type="entry name" value="Bact_com_dev_regulator"/>
</dbReference>
<feature type="coiled-coil region" evidence="1">
    <location>
        <begin position="74"/>
        <end position="101"/>
    </location>
</feature>